<feature type="region of interest" description="Disordered" evidence="1">
    <location>
        <begin position="584"/>
        <end position="665"/>
    </location>
</feature>
<feature type="compositionally biased region" description="Polar residues" evidence="1">
    <location>
        <begin position="110"/>
        <end position="121"/>
    </location>
</feature>
<name>A0A9P8HRX1_9PEZI</name>
<feature type="compositionally biased region" description="Low complexity" evidence="1">
    <location>
        <begin position="808"/>
        <end position="822"/>
    </location>
</feature>
<feature type="region of interest" description="Disordered" evidence="1">
    <location>
        <begin position="476"/>
        <end position="524"/>
    </location>
</feature>
<feature type="compositionally biased region" description="Polar residues" evidence="1">
    <location>
        <begin position="189"/>
        <end position="198"/>
    </location>
</feature>
<feature type="compositionally biased region" description="Basic and acidic residues" evidence="1">
    <location>
        <begin position="624"/>
        <end position="638"/>
    </location>
</feature>
<feature type="compositionally biased region" description="Polar residues" evidence="1">
    <location>
        <begin position="169"/>
        <end position="179"/>
    </location>
</feature>
<evidence type="ECO:0000313" key="2">
    <source>
        <dbReference type="EMBL" id="KAH0536290.1"/>
    </source>
</evidence>
<feature type="compositionally biased region" description="Low complexity" evidence="1">
    <location>
        <begin position="155"/>
        <end position="168"/>
    </location>
</feature>
<reference evidence="2" key="1">
    <citation type="submission" date="2021-03" db="EMBL/GenBank/DDBJ databases">
        <title>Comparative genomics and phylogenomic investigation of the class Geoglossomycetes provide insights into ecological specialization and systematics.</title>
        <authorList>
            <person name="Melie T."/>
            <person name="Pirro S."/>
            <person name="Miller A.N."/>
            <person name="Quandt A."/>
        </authorList>
    </citation>
    <scope>NUCLEOTIDE SEQUENCE</scope>
    <source>
        <strain evidence="2">GBOQ0MN5Z8</strain>
    </source>
</reference>
<proteinExistence type="predicted"/>
<feature type="region of interest" description="Disordered" evidence="1">
    <location>
        <begin position="1"/>
        <end position="50"/>
    </location>
</feature>
<feature type="compositionally biased region" description="Basic residues" evidence="1">
    <location>
        <begin position="1"/>
        <end position="13"/>
    </location>
</feature>
<organism evidence="2 3">
    <name type="scientific">Glutinoglossum americanum</name>
    <dbReference type="NCBI Taxonomy" id="1670608"/>
    <lineage>
        <taxon>Eukaryota</taxon>
        <taxon>Fungi</taxon>
        <taxon>Dikarya</taxon>
        <taxon>Ascomycota</taxon>
        <taxon>Pezizomycotina</taxon>
        <taxon>Geoglossomycetes</taxon>
        <taxon>Geoglossales</taxon>
        <taxon>Geoglossaceae</taxon>
        <taxon>Glutinoglossum</taxon>
    </lineage>
</organism>
<feature type="compositionally biased region" description="Acidic residues" evidence="1">
    <location>
        <begin position="779"/>
        <end position="789"/>
    </location>
</feature>
<feature type="compositionally biased region" description="Basic and acidic residues" evidence="1">
    <location>
        <begin position="791"/>
        <end position="801"/>
    </location>
</feature>
<sequence length="1001" mass="108162">MPRTSAKLRKAKPKTTVMAAGASARVTRSTKAKAASTTATATAPAPAPTATSATVASSTAVATPTTAAPTAAPAAVASSATVVPSAAAPAASGPQRPPGRALRSRGACSPNMSLEKLQQLTRKPRKPRGFSIPKPIEEDAASQEHAGETADETTGETTGATTGESSGEVQTGESASESVVYQIDESVTGAVSTDQDPSGNDFDGEVDTSHHAPTPSPSQVFSAQVPSAQVLPEQMLPTQVSPTQVLTEPVLPTPVLPAQVLPAQVLPAQALPAEELSELVLPSPVSYVPLGPVQMSIERVFRARSLRAPVAAPWYIDQAVQTELPPPCTGAEGNLAAKVTTVVGYTTSSPREFSSFRTQGLILTREELELILDHRKSKKLRRARRAKARNATDWQSIFYGSADLPDDNAADTNTFLRDGDPLINDETLQLHDLFPDAEDLKWITGNASFFQDPLPFKPEVELNDVSMHDVSMLDVADESLDGSPGTFSDRVRRRGSAGSTPGPENRNEQAVSAVTPQPATPKVTTPLNKTWGIFSLSNTIARGLTSTVSSLLGQSQQAVNNTNPEDTPSAQQAVTALENVARLDGQGSAKRVRLDGQDNSKGVKRPRKNEEEPEHTARLQQDLQRVKQTEAKRQKYEASPRSSRVKRTPPIRALSSLRNVSTCRVSSTLQMESPFTKKRNYYSTPGSYSLPEELFDSSESDEPVTSPERASPSKEKATSRKRVSTSSAERPAKKPKVVPPVTPRKSPPRTTKPVKEKRLFSPPPGASYGLSDAFYDYTSSEDSDDDGVEGEVVREVVRPSHDTIMSDTPQTTTTKPPQFLTPSRQDPQVVDNREDTWTKPPPPPPTPAHAKLPGDRVAEATENPALAKARSLTEQYKPANPSRLRRVSILSASTASPTPSPRARLEDLAGQDEWPQQRETQQEAREEETRGEEETGIESNGRDGGYSSQLVWSEKDVFGLNIDPEVLRALNDNWTKEDEERAYKDWAPFFEEFKKNNELSA</sequence>
<protein>
    <submittedName>
        <fullName evidence="2">Uncharacterized protein</fullName>
    </submittedName>
</protein>
<feature type="compositionally biased region" description="Low complexity" evidence="1">
    <location>
        <begin position="34"/>
        <end position="50"/>
    </location>
</feature>
<dbReference type="EMBL" id="JAGHQL010000217">
    <property type="protein sequence ID" value="KAH0536290.1"/>
    <property type="molecule type" value="Genomic_DNA"/>
</dbReference>
<feature type="region of interest" description="Disordered" evidence="1">
    <location>
        <begin position="689"/>
        <end position="948"/>
    </location>
</feature>
<gene>
    <name evidence="2" type="ORF">FGG08_006828</name>
</gene>
<feature type="compositionally biased region" description="Basic and acidic residues" evidence="1">
    <location>
        <begin position="608"/>
        <end position="617"/>
    </location>
</feature>
<feature type="compositionally biased region" description="Acidic residues" evidence="1">
    <location>
        <begin position="693"/>
        <end position="702"/>
    </location>
</feature>
<feature type="compositionally biased region" description="Polar residues" evidence="1">
    <location>
        <begin position="508"/>
        <end position="524"/>
    </location>
</feature>
<feature type="region of interest" description="Disordered" evidence="1">
    <location>
        <begin position="87"/>
        <end position="224"/>
    </location>
</feature>
<evidence type="ECO:0000256" key="1">
    <source>
        <dbReference type="SAM" id="MobiDB-lite"/>
    </source>
</evidence>
<dbReference type="Proteomes" id="UP000698800">
    <property type="component" value="Unassembled WGS sequence"/>
</dbReference>
<keyword evidence="3" id="KW-1185">Reference proteome</keyword>
<dbReference type="OrthoDB" id="10638995at2759"/>
<dbReference type="AlphaFoldDB" id="A0A9P8HRX1"/>
<accession>A0A9P8HRX1</accession>
<feature type="compositionally biased region" description="Polar residues" evidence="1">
    <location>
        <begin position="656"/>
        <end position="665"/>
    </location>
</feature>
<evidence type="ECO:0000313" key="3">
    <source>
        <dbReference type="Proteomes" id="UP000698800"/>
    </source>
</evidence>
<comment type="caution">
    <text evidence="2">The sequence shown here is derived from an EMBL/GenBank/DDBJ whole genome shotgun (WGS) entry which is preliminary data.</text>
</comment>